<reference evidence="1 2" key="1">
    <citation type="submission" date="2018-09" db="EMBL/GenBank/DDBJ databases">
        <title>Genome sequencing of strain 1JSPR-7.</title>
        <authorList>
            <person name="Heo J."/>
            <person name="Kim S.-J."/>
            <person name="Kwon S.-W."/>
        </authorList>
    </citation>
    <scope>NUCLEOTIDE SEQUENCE [LARGE SCALE GENOMIC DNA]</scope>
    <source>
        <strain evidence="1 2">1JSPR-7</strain>
        <plasmid evidence="1 2">unnamed1</plasmid>
    </source>
</reference>
<name>A0A387BLZ6_9LACT</name>
<proteinExistence type="predicted"/>
<organism evidence="1 2">
    <name type="scientific">Lactococcus allomyrinae</name>
    <dbReference type="NCBI Taxonomy" id="2419773"/>
    <lineage>
        <taxon>Bacteria</taxon>
        <taxon>Bacillati</taxon>
        <taxon>Bacillota</taxon>
        <taxon>Bacilli</taxon>
        <taxon>Lactobacillales</taxon>
        <taxon>Streptococcaceae</taxon>
        <taxon>Lactococcus</taxon>
    </lineage>
</organism>
<keyword evidence="1" id="KW-0614">Plasmid</keyword>
<dbReference type="AlphaFoldDB" id="A0A387BLZ6"/>
<evidence type="ECO:0000313" key="1">
    <source>
        <dbReference type="EMBL" id="AYG02030.1"/>
    </source>
</evidence>
<dbReference type="KEGG" id="lact:D7I46_12900"/>
<dbReference type="Proteomes" id="UP000269374">
    <property type="component" value="Plasmid unnamed1"/>
</dbReference>
<geneLocation type="plasmid" evidence="1 2">
    <name>unnamed1</name>
</geneLocation>
<sequence length="86" mass="9872">MMEIKVRTLTNEQVKNLDQIASENKISRDKLISKIVGESLDGTNFLAAHRTFFKSEVAKIIPQLEKNNQVMERALKFLDKEQTHGD</sequence>
<accession>A0A387BLZ6</accession>
<keyword evidence="2" id="KW-1185">Reference proteome</keyword>
<evidence type="ECO:0000313" key="2">
    <source>
        <dbReference type="Proteomes" id="UP000269374"/>
    </source>
</evidence>
<gene>
    <name evidence="1" type="ORF">D7I46_12900</name>
</gene>
<dbReference type="EMBL" id="CP032628">
    <property type="protein sequence ID" value="AYG02030.1"/>
    <property type="molecule type" value="Genomic_DNA"/>
</dbReference>
<dbReference type="OrthoDB" id="9844836at2"/>
<dbReference type="RefSeq" id="WP_120773399.1">
    <property type="nucleotide sequence ID" value="NZ_CP032628.1"/>
</dbReference>
<protein>
    <submittedName>
        <fullName evidence="1">Uncharacterized protein</fullName>
    </submittedName>
</protein>